<evidence type="ECO:0000256" key="3">
    <source>
        <dbReference type="ARBA" id="ARBA00022898"/>
    </source>
</evidence>
<dbReference type="PRINTS" id="PR01179">
    <property type="entry name" value="ODADCRBXLASE"/>
</dbReference>
<dbReference type="InterPro" id="IPR022644">
    <property type="entry name" value="De-COase2_N"/>
</dbReference>
<evidence type="ECO:0000256" key="4">
    <source>
        <dbReference type="ARBA" id="ARBA00023239"/>
    </source>
</evidence>
<dbReference type="EC" id="4.1.1.17" evidence="6"/>
<evidence type="ECO:0000259" key="9">
    <source>
        <dbReference type="Pfam" id="PF02784"/>
    </source>
</evidence>
<dbReference type="PROSITE" id="PS00878">
    <property type="entry name" value="ODR_DC_2_1"/>
    <property type="match status" value="1"/>
</dbReference>
<dbReference type="InterPro" id="IPR002433">
    <property type="entry name" value="Orn_de-COase"/>
</dbReference>
<keyword evidence="11" id="KW-1185">Reference proteome</keyword>
<dbReference type="GO" id="GO:0004586">
    <property type="term" value="F:ornithine decarboxylase activity"/>
    <property type="evidence" value="ECO:0007669"/>
    <property type="project" value="UniProtKB-EC"/>
</dbReference>
<evidence type="ECO:0000313" key="10">
    <source>
        <dbReference type="EMBL" id="TDR85190.1"/>
    </source>
</evidence>
<organism evidence="10 11">
    <name type="scientific">Enterovirga rhinocerotis</name>
    <dbReference type="NCBI Taxonomy" id="1339210"/>
    <lineage>
        <taxon>Bacteria</taxon>
        <taxon>Pseudomonadati</taxon>
        <taxon>Pseudomonadota</taxon>
        <taxon>Alphaproteobacteria</taxon>
        <taxon>Hyphomicrobiales</taxon>
        <taxon>Methylobacteriaceae</taxon>
        <taxon>Enterovirga</taxon>
    </lineage>
</organism>
<dbReference type="Gene3D" id="2.40.37.10">
    <property type="entry name" value="Lyase, Ornithine Decarboxylase, Chain A, domain 1"/>
    <property type="match status" value="1"/>
</dbReference>
<dbReference type="SUPFAM" id="SSF51419">
    <property type="entry name" value="PLP-binding barrel"/>
    <property type="match status" value="1"/>
</dbReference>
<dbReference type="InterPro" id="IPR022653">
    <property type="entry name" value="De-COase2_pyr-phos_BS"/>
</dbReference>
<evidence type="ECO:0000256" key="5">
    <source>
        <dbReference type="ARBA" id="ARBA00034115"/>
    </source>
</evidence>
<dbReference type="CDD" id="cd00622">
    <property type="entry name" value="PLPDE_III_ODC"/>
    <property type="match status" value="1"/>
</dbReference>
<comment type="pathway">
    <text evidence="5">Amine and polyamine biosynthesis; putrescine biosynthesis via L-ornithine pathway; putrescine from L-ornithine: step 1/1.</text>
</comment>
<protein>
    <recommendedName>
        <fullName evidence="6">ornithine decarboxylase</fullName>
        <ecNumber evidence="6">4.1.1.17</ecNumber>
    </recommendedName>
</protein>
<evidence type="ECO:0000256" key="8">
    <source>
        <dbReference type="PIRSR" id="PIRSR600183-50"/>
    </source>
</evidence>
<dbReference type="GO" id="GO:0005737">
    <property type="term" value="C:cytoplasm"/>
    <property type="evidence" value="ECO:0007669"/>
    <property type="project" value="TreeGrafter"/>
</dbReference>
<dbReference type="PRINTS" id="PR01182">
    <property type="entry name" value="ORNDCRBXLASE"/>
</dbReference>
<dbReference type="PANTHER" id="PTHR11482:SF6">
    <property type="entry name" value="ORNITHINE DECARBOXYLASE 1-RELATED"/>
    <property type="match status" value="1"/>
</dbReference>
<accession>A0A4R7BIN8</accession>
<dbReference type="FunFam" id="3.20.20.10:FF:000008">
    <property type="entry name" value="Ornithine decarboxylase"/>
    <property type="match status" value="1"/>
</dbReference>
<feature type="active site" description="Proton donor" evidence="8">
    <location>
        <position position="337"/>
    </location>
</feature>
<comment type="caution">
    <text evidence="10">The sequence shown here is derived from an EMBL/GenBank/DDBJ whole genome shotgun (WGS) entry which is preliminary data.</text>
</comment>
<dbReference type="Gene3D" id="3.20.20.10">
    <property type="entry name" value="Alanine racemase"/>
    <property type="match status" value="1"/>
</dbReference>
<name>A0A4R7BIN8_9HYPH</name>
<dbReference type="InterPro" id="IPR029066">
    <property type="entry name" value="PLP-binding_barrel"/>
</dbReference>
<feature type="domain" description="Orn/DAP/Arg decarboxylase 2 N-terminal" evidence="9">
    <location>
        <begin position="32"/>
        <end position="270"/>
    </location>
</feature>
<dbReference type="AlphaFoldDB" id="A0A4R7BIN8"/>
<comment type="similarity">
    <text evidence="2">Belongs to the Orn/Lys/Arg decarboxylase class-II family.</text>
</comment>
<dbReference type="EMBL" id="SNZR01000018">
    <property type="protein sequence ID" value="TDR85190.1"/>
    <property type="molecule type" value="Genomic_DNA"/>
</dbReference>
<gene>
    <name evidence="10" type="ORF">EV668_4734</name>
</gene>
<comment type="catalytic activity">
    <reaction evidence="7">
        <text>L-ornithine + H(+) = putrescine + CO2</text>
        <dbReference type="Rhea" id="RHEA:22964"/>
        <dbReference type="ChEBI" id="CHEBI:15378"/>
        <dbReference type="ChEBI" id="CHEBI:16526"/>
        <dbReference type="ChEBI" id="CHEBI:46911"/>
        <dbReference type="ChEBI" id="CHEBI:326268"/>
        <dbReference type="EC" id="4.1.1.17"/>
    </reaction>
</comment>
<proteinExistence type="inferred from homology"/>
<dbReference type="GO" id="GO:0033387">
    <property type="term" value="P:putrescine biosynthetic process from arginine, via ornithine"/>
    <property type="evidence" value="ECO:0007669"/>
    <property type="project" value="TreeGrafter"/>
</dbReference>
<evidence type="ECO:0000256" key="2">
    <source>
        <dbReference type="ARBA" id="ARBA00008872"/>
    </source>
</evidence>
<keyword evidence="3 8" id="KW-0663">Pyridoxal phosphate</keyword>
<dbReference type="InterPro" id="IPR000183">
    <property type="entry name" value="Orn/DAP/Arg_de-COase"/>
</dbReference>
<dbReference type="InterPro" id="IPR009006">
    <property type="entry name" value="Ala_racemase/Decarboxylase_C"/>
</dbReference>
<evidence type="ECO:0000313" key="11">
    <source>
        <dbReference type="Proteomes" id="UP000295122"/>
    </source>
</evidence>
<dbReference type="Proteomes" id="UP000295122">
    <property type="component" value="Unassembled WGS sequence"/>
</dbReference>
<feature type="modified residue" description="N6-(pyridoxal phosphate)lysine" evidence="8">
    <location>
        <position position="54"/>
    </location>
</feature>
<keyword evidence="4" id="KW-0456">Lyase</keyword>
<reference evidence="10 11" key="1">
    <citation type="submission" date="2019-03" db="EMBL/GenBank/DDBJ databases">
        <title>Genomic Encyclopedia of Type Strains, Phase IV (KMG-IV): sequencing the most valuable type-strain genomes for metagenomic binning, comparative biology and taxonomic classification.</title>
        <authorList>
            <person name="Goeker M."/>
        </authorList>
    </citation>
    <scope>NUCLEOTIDE SEQUENCE [LARGE SCALE GENOMIC DNA]</scope>
    <source>
        <strain evidence="10 11">DSM 25903</strain>
    </source>
</reference>
<dbReference type="FunFam" id="2.40.37.10:FF:000004">
    <property type="entry name" value="Ornithine decarboxylase"/>
    <property type="match status" value="1"/>
</dbReference>
<evidence type="ECO:0000256" key="7">
    <source>
        <dbReference type="ARBA" id="ARBA00049127"/>
    </source>
</evidence>
<dbReference type="Pfam" id="PF02784">
    <property type="entry name" value="Orn_Arg_deC_N"/>
    <property type="match status" value="1"/>
</dbReference>
<dbReference type="SUPFAM" id="SSF50621">
    <property type="entry name" value="Alanine racemase C-terminal domain-like"/>
    <property type="match status" value="1"/>
</dbReference>
<comment type="cofactor">
    <cofactor evidence="1 8">
        <name>pyridoxal 5'-phosphate</name>
        <dbReference type="ChEBI" id="CHEBI:597326"/>
    </cofactor>
</comment>
<evidence type="ECO:0000256" key="1">
    <source>
        <dbReference type="ARBA" id="ARBA00001933"/>
    </source>
</evidence>
<evidence type="ECO:0000256" key="6">
    <source>
        <dbReference type="ARBA" id="ARBA00034138"/>
    </source>
</evidence>
<sequence length="389" mass="42281">MAPMTERIRDFLRDRRAAGVEDGPVLVVDLDVIRDNYAKFARALPDTRVFYAVKANPEPKVLSLLAGLGSCFDTASVAEIRMALAAGATADRISFGNTIKKERDIARALELGVRLFAVDCEVEVEKIARAKAETGAEDVRVFCRILCDGAGAEWPLSRKFGCEPAMAIDVLEHAHRLGLEAYGVSFHVGSQQGNVGAWDSALASSSWIFRELAERGIFLKMVNLGGGFPTKYLKDVPAVGAYGNAIFRALSKHFGNRLPETIIEPGRGMVGNAGVIESEVVLVSQKSKAEDEVRWVYLDIGKFGGLAETMDESIRYDIRTEHDGERKVPCVLAGPTCDSADVMYEKTPYWLPVSLEIGDRVLIEGTGAYTTTYSAVAFNGLPPLATVVI</sequence>
<dbReference type="PANTHER" id="PTHR11482">
    <property type="entry name" value="ARGININE/DIAMINOPIMELATE/ORNITHINE DECARBOXYLASE"/>
    <property type="match status" value="1"/>
</dbReference>